<accession>A0AA51UG92</accession>
<proteinExistence type="predicted"/>
<dbReference type="KEGG" id="mmav:RE476_02420"/>
<dbReference type="EMBL" id="CP133594">
    <property type="protein sequence ID" value="WMW22694.1"/>
    <property type="molecule type" value="Genomic_DNA"/>
</dbReference>
<dbReference type="GeneID" id="84228959"/>
<dbReference type="RefSeq" id="WP_309308809.1">
    <property type="nucleotide sequence ID" value="NZ_CP133594.1"/>
</dbReference>
<evidence type="ECO:0000313" key="2">
    <source>
        <dbReference type="Proteomes" id="UP001183006"/>
    </source>
</evidence>
<protein>
    <recommendedName>
        <fullName evidence="3">HEPN domain-containing protein</fullName>
    </recommendedName>
</protein>
<keyword evidence="2" id="KW-1185">Reference proteome</keyword>
<dbReference type="SUPFAM" id="SSF81593">
    <property type="entry name" value="Nucleotidyltransferase substrate binding subunit/domain"/>
    <property type="match status" value="1"/>
</dbReference>
<evidence type="ECO:0000313" key="1">
    <source>
        <dbReference type="EMBL" id="WMW22694.1"/>
    </source>
</evidence>
<evidence type="ECO:0008006" key="3">
    <source>
        <dbReference type="Google" id="ProtNLM"/>
    </source>
</evidence>
<gene>
    <name evidence="1" type="ORF">RE476_02420</name>
</gene>
<dbReference type="AlphaFoldDB" id="A0AA51UG92"/>
<dbReference type="Proteomes" id="UP001183006">
    <property type="component" value="Chromosome"/>
</dbReference>
<sequence length="149" mass="17717">MRLEFMEKKSRFDEFEQEYRDSKAYLRRSRQFQAEGQDHNVVFNVASLALERYLVALCYLYDMEPYNHNYTCLMDTVEMFMDVPEELNKEIRSLDEIFGICSIDDYYHGEPELSDANRILSMCDAVEGLFDQEKISSIRKSLKIMESEL</sequence>
<name>A0AA51UG92_9EURY</name>
<reference evidence="1" key="1">
    <citation type="submission" date="2023-08" db="EMBL/GenBank/DDBJ databases">
        <title>Methanolobus mangrovi sp. nov. and Methanolobus sediminis sp. nov, two novel methylotrophic methanogens isolated from mangrove sediments in China.</title>
        <authorList>
            <person name="Zhou J."/>
        </authorList>
    </citation>
    <scope>NUCLEOTIDE SEQUENCE</scope>
    <source>
        <strain evidence="1">FTZ2</strain>
    </source>
</reference>
<dbReference type="Gene3D" id="1.20.120.330">
    <property type="entry name" value="Nucleotidyltransferases domain 2"/>
    <property type="match status" value="1"/>
</dbReference>
<organism evidence="1 2">
    <name type="scientific">Methanolobus mangrovi</name>
    <dbReference type="NCBI Taxonomy" id="3072977"/>
    <lineage>
        <taxon>Archaea</taxon>
        <taxon>Methanobacteriati</taxon>
        <taxon>Methanobacteriota</taxon>
        <taxon>Stenosarchaea group</taxon>
        <taxon>Methanomicrobia</taxon>
        <taxon>Methanosarcinales</taxon>
        <taxon>Methanosarcinaceae</taxon>
        <taxon>Methanolobus</taxon>
    </lineage>
</organism>